<keyword evidence="2" id="KW-1185">Reference proteome</keyword>
<evidence type="ECO:0000313" key="2">
    <source>
        <dbReference type="Proteomes" id="UP000605846"/>
    </source>
</evidence>
<evidence type="ECO:0000313" key="1">
    <source>
        <dbReference type="EMBL" id="KAF7727577.1"/>
    </source>
</evidence>
<dbReference type="AlphaFoldDB" id="A0A8H7BU95"/>
<sequence length="220" mass="25429">MKQATGFLRMGNDRLHNANTVLDFVIMQLQNCAPEVEQKQNLGHGIHYVTRPWALVIVQDTEDIRKALDERAKSLKESETARKQRKWLEDIRIWALLCAFHVQSPDLKGSSNILGWIQNEKDGQPPSIIVVMDLYNGLIDILSLLVETSVYLSTHAREHWEQPLGFKTERTTDVLITDSGFLGDIPIMEDEPRHEENEDEDRKICQTIYNILSYYTHMIL</sequence>
<gene>
    <name evidence="1" type="ORF">EC973_007338</name>
</gene>
<accession>A0A8H7BU95</accession>
<dbReference type="Proteomes" id="UP000605846">
    <property type="component" value="Unassembled WGS sequence"/>
</dbReference>
<dbReference type="OrthoDB" id="2378114at2759"/>
<organism evidence="1 2">
    <name type="scientific">Apophysomyces ossiformis</name>
    <dbReference type="NCBI Taxonomy" id="679940"/>
    <lineage>
        <taxon>Eukaryota</taxon>
        <taxon>Fungi</taxon>
        <taxon>Fungi incertae sedis</taxon>
        <taxon>Mucoromycota</taxon>
        <taxon>Mucoromycotina</taxon>
        <taxon>Mucoromycetes</taxon>
        <taxon>Mucorales</taxon>
        <taxon>Mucorineae</taxon>
        <taxon>Mucoraceae</taxon>
        <taxon>Apophysomyces</taxon>
    </lineage>
</organism>
<proteinExistence type="predicted"/>
<dbReference type="EMBL" id="JABAYA010000053">
    <property type="protein sequence ID" value="KAF7727577.1"/>
    <property type="molecule type" value="Genomic_DNA"/>
</dbReference>
<protein>
    <submittedName>
        <fullName evidence="1">Uncharacterized protein</fullName>
    </submittedName>
</protein>
<comment type="caution">
    <text evidence="1">The sequence shown here is derived from an EMBL/GenBank/DDBJ whole genome shotgun (WGS) entry which is preliminary data.</text>
</comment>
<reference evidence="1" key="1">
    <citation type="submission" date="2020-01" db="EMBL/GenBank/DDBJ databases">
        <title>Genome Sequencing of Three Apophysomyces-Like Fungal Strains Confirms a Novel Fungal Genus in the Mucoromycota with divergent Burkholderia-like Endosymbiotic Bacteria.</title>
        <authorList>
            <person name="Stajich J.E."/>
            <person name="Macias A.M."/>
            <person name="Carter-House D."/>
            <person name="Lovett B."/>
            <person name="Kasson L.R."/>
            <person name="Berry K."/>
            <person name="Grigoriev I."/>
            <person name="Chang Y."/>
            <person name="Spatafora J."/>
            <person name="Kasson M.T."/>
        </authorList>
    </citation>
    <scope>NUCLEOTIDE SEQUENCE</scope>
    <source>
        <strain evidence="1">NRRL A-21654</strain>
    </source>
</reference>
<name>A0A8H7BU95_9FUNG</name>